<dbReference type="GO" id="GO:0008270">
    <property type="term" value="F:zinc ion binding"/>
    <property type="evidence" value="ECO:0007669"/>
    <property type="project" value="UniProtKB-KW"/>
</dbReference>
<keyword evidence="1" id="KW-0863">Zinc-finger</keyword>
<dbReference type="Gene3D" id="4.10.1000.10">
    <property type="entry name" value="Zinc finger, CCCH-type"/>
    <property type="match status" value="2"/>
</dbReference>
<keyword evidence="1" id="KW-0479">Metal-binding</keyword>
<dbReference type="SMART" id="SM00356">
    <property type="entry name" value="ZnF_C3H1"/>
    <property type="match status" value="5"/>
</dbReference>
<name>A0A836J7D7_9HYME</name>
<dbReference type="GO" id="GO:0005634">
    <property type="term" value="C:nucleus"/>
    <property type="evidence" value="ECO:0007669"/>
    <property type="project" value="TreeGrafter"/>
</dbReference>
<accession>A0A836J7D7</accession>
<dbReference type="Proteomes" id="UP000667349">
    <property type="component" value="Unassembled WGS sequence"/>
</dbReference>
<keyword evidence="1" id="KW-0862">Zinc</keyword>
<dbReference type="AlphaFoldDB" id="A0A836J7D7"/>
<proteinExistence type="predicted"/>
<feature type="domain" description="C3H1-type" evidence="2">
    <location>
        <begin position="492"/>
        <end position="519"/>
    </location>
</feature>
<evidence type="ECO:0000259" key="2">
    <source>
        <dbReference type="PROSITE" id="PS50103"/>
    </source>
</evidence>
<gene>
    <name evidence="3" type="primary">Zc3h3</name>
    <name evidence="3" type="ORF">G6Z75_0003221</name>
</gene>
<comment type="caution">
    <text evidence="3">The sequence shown here is derived from an EMBL/GenBank/DDBJ whole genome shotgun (WGS) entry which is preliminary data.</text>
</comment>
<organism evidence="3 4">
    <name type="scientific">Acromyrmex insinuator</name>
    <dbReference type="NCBI Taxonomy" id="230686"/>
    <lineage>
        <taxon>Eukaryota</taxon>
        <taxon>Metazoa</taxon>
        <taxon>Ecdysozoa</taxon>
        <taxon>Arthropoda</taxon>
        <taxon>Hexapoda</taxon>
        <taxon>Insecta</taxon>
        <taxon>Pterygota</taxon>
        <taxon>Neoptera</taxon>
        <taxon>Endopterygota</taxon>
        <taxon>Hymenoptera</taxon>
        <taxon>Apocrita</taxon>
        <taxon>Aculeata</taxon>
        <taxon>Formicoidea</taxon>
        <taxon>Formicidae</taxon>
        <taxon>Myrmicinae</taxon>
        <taxon>Acromyrmex</taxon>
    </lineage>
</organism>
<dbReference type="PANTHER" id="PTHR46156">
    <property type="entry name" value="CCCH ZINGC FINGER"/>
    <property type="match status" value="1"/>
</dbReference>
<sequence length="651" mass="74504">MEWYMRLTILYIITGQIEQYKQKTQILQSNEKTNYSNRKFKFVKPKVQSDLVCHSSLNSKMLPETSTKNVHVNSTLLTTNVYVNPNFKPQKSTVHINPNIHAKPLIHINPKVMHDISNSNKKLQNNISATNASITKTNNSTGQANVKRSIYVNPTLLKKLSSKEKSTNSKESVATERSVCSRLKFIKNIDNRKISPKKTSNSSIILLSRRKLVRVSTTKNTSKISPLHQRRLLKHAELKDKKLGTTQKSIKMKPLISNTLSTSTVLNLSKSNIDKSKVTKYKIDRTALHVSKAKEIGLSETTKVILYYRNDTKKLVTIGGIVYRASKNKLIRRNSLLKRKRSISGKNDKFVSFNKKQRMSKESLNRTSEEMDISSKSKFAFNVSSKTYKNSISNKAKQRSIRILRNKMHKNNQPCLIYQRFGSCPNYENGTCPKRHDKNQVSLCKNFLQGKCFLNKCSLSHDVGPEKMPTCKYFLDGCCTRDACPYLHVKVSSNTSICIDFLQGYCAKGNKCQRRHEYLCPEFNKSGNCSKGECCPYPHKSHSFNSEKNTKYLNKTHDTQKYYATLATDGNSENSNSEGRLRYYELTGLSEEPKKKKEIQIDDSIKQIKTNEIKENESLFKENKRELGITVYDHNVKKKISIGGYIPIDHL</sequence>
<feature type="domain" description="C3H1-type" evidence="2">
    <location>
        <begin position="465"/>
        <end position="491"/>
    </location>
</feature>
<dbReference type="PROSITE" id="PS50103">
    <property type="entry name" value="ZF_C3H1"/>
    <property type="match status" value="4"/>
</dbReference>
<evidence type="ECO:0000313" key="3">
    <source>
        <dbReference type="EMBL" id="KAG5307126.1"/>
    </source>
</evidence>
<reference evidence="3" key="1">
    <citation type="submission" date="2020-02" db="EMBL/GenBank/DDBJ databases">
        <title>Relaxed selection underlies rapid genomic changes in the transitions from sociality to social parasitism in ants.</title>
        <authorList>
            <person name="Bi X."/>
        </authorList>
    </citation>
    <scope>NUCLEOTIDE SEQUENCE</scope>
    <source>
        <strain evidence="3">BGI-DK2013a</strain>
        <tissue evidence="3">Whole body</tissue>
    </source>
</reference>
<feature type="non-terminal residue" evidence="3">
    <location>
        <position position="1"/>
    </location>
</feature>
<feature type="non-terminal residue" evidence="3">
    <location>
        <position position="651"/>
    </location>
</feature>
<feature type="domain" description="C3H1-type" evidence="2">
    <location>
        <begin position="520"/>
        <end position="542"/>
    </location>
</feature>
<evidence type="ECO:0000313" key="4">
    <source>
        <dbReference type="Proteomes" id="UP000667349"/>
    </source>
</evidence>
<evidence type="ECO:0000256" key="1">
    <source>
        <dbReference type="PROSITE-ProRule" id="PRU00723"/>
    </source>
</evidence>
<dbReference type="EMBL" id="JAANHZ010000770">
    <property type="protein sequence ID" value="KAG5307126.1"/>
    <property type="molecule type" value="Genomic_DNA"/>
</dbReference>
<protein>
    <submittedName>
        <fullName evidence="3">ZC3H3 protein</fullName>
    </submittedName>
</protein>
<keyword evidence="4" id="KW-1185">Reference proteome</keyword>
<feature type="zinc finger region" description="C3H1-type" evidence="1">
    <location>
        <begin position="492"/>
        <end position="519"/>
    </location>
</feature>
<feature type="zinc finger region" description="C3H1-type" evidence="1">
    <location>
        <begin position="520"/>
        <end position="542"/>
    </location>
</feature>
<dbReference type="InterPro" id="IPR000571">
    <property type="entry name" value="Znf_CCCH"/>
</dbReference>
<feature type="zinc finger region" description="C3H1-type" evidence="1">
    <location>
        <begin position="465"/>
        <end position="491"/>
    </location>
</feature>
<feature type="domain" description="C3H1-type" evidence="2">
    <location>
        <begin position="438"/>
        <end position="464"/>
    </location>
</feature>
<feature type="zinc finger region" description="C3H1-type" evidence="1">
    <location>
        <begin position="438"/>
        <end position="464"/>
    </location>
</feature>
<dbReference type="PANTHER" id="PTHR46156:SF1">
    <property type="entry name" value="ZINC FINGER CCCH DOMAIN-CONTAINING PROTEIN 3"/>
    <property type="match status" value="1"/>
</dbReference>